<keyword evidence="5" id="KW-0804">Transcription</keyword>
<evidence type="ECO:0000256" key="4">
    <source>
        <dbReference type="ARBA" id="ARBA00023125"/>
    </source>
</evidence>
<proteinExistence type="predicted"/>
<feature type="domain" description="Zn(2)-C6 fungal-type" evidence="7">
    <location>
        <begin position="23"/>
        <end position="49"/>
    </location>
</feature>
<keyword evidence="6" id="KW-0539">Nucleus</keyword>
<dbReference type="AlphaFoldDB" id="A0A4Z1IAN6"/>
<keyword evidence="2" id="KW-0862">Zinc</keyword>
<sequence length="566" mass="65288">MSAPSQAKSPRFRRIVDVVVLDRSRHVICDESKPICQKCLVGGFDCIYQSLVGPRKGTLHRMIAPKGRFIVHSSIAREFWSLQLFPQSNELLAKHYSFTTSLTLKSPQTLSFDHETQYQYFEFFKNKNASLLSGYFDTDFWERLVLQLCHQEEFVKHAVVALGSLAKNMEVDFDAPLSNNARNTALSDHYLFALREYSNFLRLARRNTNKVVEADKLQSILVSCVLTSIFELYQGRQEASIKTVVSGLKIISSVQEQHVLKNTHSIRSLGINIDLLALFIRWEQGFLLFMPSQPPFAPHGSLQDLEDTVFLEEMPVEFSSLKQARLYFDILNRRVLNWYADYNYRPPGDQDHTININRLSLKSKPTIHAKDVLAYGTAIDRWSRAFTPIFESSRSRSQSSPPYQIATALMIKQICVRLGLPQITVNEHQITALCALLLEFGVEILEPKNENQAFKWVDDGLVTGLFLVTQRCPDEKMKSRALELLWNHARRGNLYKHSSIDKASLEIRLGKESMRGHTMGASQYSHWPLELLEWSVRRRRKNFRPIGEWICSGILYKYNIHESWHK</sequence>
<dbReference type="InterPro" id="IPR036864">
    <property type="entry name" value="Zn2-C6_fun-type_DNA-bd_sf"/>
</dbReference>
<dbReference type="CDD" id="cd00067">
    <property type="entry name" value="GAL4"/>
    <property type="match status" value="1"/>
</dbReference>
<keyword evidence="3" id="KW-0805">Transcription regulation</keyword>
<keyword evidence="9" id="KW-1185">Reference proteome</keyword>
<dbReference type="Proteomes" id="UP000297527">
    <property type="component" value="Unassembled WGS sequence"/>
</dbReference>
<evidence type="ECO:0000256" key="6">
    <source>
        <dbReference type="ARBA" id="ARBA00023242"/>
    </source>
</evidence>
<evidence type="ECO:0000256" key="1">
    <source>
        <dbReference type="ARBA" id="ARBA00022723"/>
    </source>
</evidence>
<dbReference type="SUPFAM" id="SSF57701">
    <property type="entry name" value="Zn2/Cys6 DNA-binding domain"/>
    <property type="match status" value="1"/>
</dbReference>
<evidence type="ECO:0000256" key="3">
    <source>
        <dbReference type="ARBA" id="ARBA00023015"/>
    </source>
</evidence>
<dbReference type="GO" id="GO:0003677">
    <property type="term" value="F:DNA binding"/>
    <property type="evidence" value="ECO:0007669"/>
    <property type="project" value="UniProtKB-KW"/>
</dbReference>
<dbReference type="InterPro" id="IPR001138">
    <property type="entry name" value="Zn2Cys6_DnaBD"/>
</dbReference>
<dbReference type="EMBL" id="PQXN01000075">
    <property type="protein sequence ID" value="TGO56622.1"/>
    <property type="molecule type" value="Genomic_DNA"/>
</dbReference>
<dbReference type="OrthoDB" id="2593732at2759"/>
<evidence type="ECO:0000256" key="5">
    <source>
        <dbReference type="ARBA" id="ARBA00023163"/>
    </source>
</evidence>
<name>A0A4Z1IAN6_9HELO</name>
<reference evidence="8 9" key="1">
    <citation type="submission" date="2017-12" db="EMBL/GenBank/DDBJ databases">
        <title>Comparative genomics of Botrytis spp.</title>
        <authorList>
            <person name="Valero-Jimenez C.A."/>
            <person name="Tapia P."/>
            <person name="Veloso J."/>
            <person name="Silva-Moreno E."/>
            <person name="Staats M."/>
            <person name="Valdes J.H."/>
            <person name="Van Kan J.A.L."/>
        </authorList>
    </citation>
    <scope>NUCLEOTIDE SEQUENCE [LARGE SCALE GENOMIC DNA]</scope>
    <source>
        <strain evidence="8 9">MUCL11595</strain>
    </source>
</reference>
<evidence type="ECO:0000256" key="2">
    <source>
        <dbReference type="ARBA" id="ARBA00022833"/>
    </source>
</evidence>
<dbReference type="GO" id="GO:0000981">
    <property type="term" value="F:DNA-binding transcription factor activity, RNA polymerase II-specific"/>
    <property type="evidence" value="ECO:0007669"/>
    <property type="project" value="InterPro"/>
</dbReference>
<gene>
    <name evidence="8" type="ORF">BCON_0075g00120</name>
</gene>
<dbReference type="PANTHER" id="PTHR36206">
    <property type="entry name" value="ASPERCRYPTIN BIOSYNTHESIS CLUSTER-SPECIFIC TRANSCRIPTION REGULATOR ATNN-RELATED"/>
    <property type="match status" value="1"/>
</dbReference>
<keyword evidence="4" id="KW-0238">DNA-binding</keyword>
<organism evidence="8 9">
    <name type="scientific">Botryotinia convoluta</name>
    <dbReference type="NCBI Taxonomy" id="54673"/>
    <lineage>
        <taxon>Eukaryota</taxon>
        <taxon>Fungi</taxon>
        <taxon>Dikarya</taxon>
        <taxon>Ascomycota</taxon>
        <taxon>Pezizomycotina</taxon>
        <taxon>Leotiomycetes</taxon>
        <taxon>Helotiales</taxon>
        <taxon>Sclerotiniaceae</taxon>
        <taxon>Botryotinia</taxon>
    </lineage>
</organism>
<dbReference type="Pfam" id="PF00172">
    <property type="entry name" value="Zn_clus"/>
    <property type="match status" value="1"/>
</dbReference>
<dbReference type="GO" id="GO:0008270">
    <property type="term" value="F:zinc ion binding"/>
    <property type="evidence" value="ECO:0007669"/>
    <property type="project" value="InterPro"/>
</dbReference>
<dbReference type="InterPro" id="IPR052360">
    <property type="entry name" value="Transcr_Regulatory_Proteins"/>
</dbReference>
<comment type="caution">
    <text evidence="8">The sequence shown here is derived from an EMBL/GenBank/DDBJ whole genome shotgun (WGS) entry which is preliminary data.</text>
</comment>
<evidence type="ECO:0000313" key="9">
    <source>
        <dbReference type="Proteomes" id="UP000297527"/>
    </source>
</evidence>
<accession>A0A4Z1IAN6</accession>
<keyword evidence="1" id="KW-0479">Metal-binding</keyword>
<dbReference type="PANTHER" id="PTHR36206:SF4">
    <property type="entry name" value="HYPOTHETICAL CONSERVED PROTEIN (EUROFUNG)-RELATED"/>
    <property type="match status" value="1"/>
</dbReference>
<evidence type="ECO:0000313" key="8">
    <source>
        <dbReference type="EMBL" id="TGO56622.1"/>
    </source>
</evidence>
<protein>
    <recommendedName>
        <fullName evidence="7">Zn(2)-C6 fungal-type domain-containing protein</fullName>
    </recommendedName>
</protein>
<evidence type="ECO:0000259" key="7">
    <source>
        <dbReference type="Pfam" id="PF00172"/>
    </source>
</evidence>